<gene>
    <name evidence="20" type="ORF">WA026_001276</name>
</gene>
<dbReference type="PROSITE" id="PS00841">
    <property type="entry name" value="XPG_1"/>
    <property type="match status" value="1"/>
</dbReference>
<evidence type="ECO:0000256" key="1">
    <source>
        <dbReference type="ARBA" id="ARBA00004123"/>
    </source>
</evidence>
<dbReference type="Gene3D" id="1.10.150.20">
    <property type="entry name" value="5' to 3' exonuclease, C-terminal subdomain"/>
    <property type="match status" value="1"/>
</dbReference>
<evidence type="ECO:0000256" key="10">
    <source>
        <dbReference type="ARBA" id="ARBA00022801"/>
    </source>
</evidence>
<dbReference type="InterPro" id="IPR036279">
    <property type="entry name" value="5-3_exonuclease_C_sf"/>
</dbReference>
<dbReference type="GO" id="GO:0017108">
    <property type="term" value="F:5'-flap endonuclease activity"/>
    <property type="evidence" value="ECO:0007669"/>
    <property type="project" value="TreeGrafter"/>
</dbReference>
<keyword evidence="7" id="KW-0255">Endonuclease</keyword>
<evidence type="ECO:0000256" key="14">
    <source>
        <dbReference type="ARBA" id="ARBA00023125"/>
    </source>
</evidence>
<dbReference type="Pfam" id="PF00867">
    <property type="entry name" value="XPG_I"/>
    <property type="match status" value="1"/>
</dbReference>
<evidence type="ECO:0000256" key="7">
    <source>
        <dbReference type="ARBA" id="ARBA00022759"/>
    </source>
</evidence>
<sequence length="622" mass="71786">MGITGLLPFLEQATRNCNISEFRGATVAVDSYCWLHKGATACADILARGEDTDVYVNFCMKYVKMLQKFDIKVILVFDGNHLPAKALTEKRRRETRKNAKVRAAELLRLGKKDEAWNFLRQSVDITPLMAFNLIKECRRNNIDCIVAPYESDSQLAYLNLKGIADVIITEDSDLLVFGCSKVFFKMDINGNGRLVDKEKIAVCMKMKPDNYSFDKFRYMCILSGCDYLDSIHGVGLKKALKFFSMTAETDPLKFLDKVPRYLNLKNQVVNEEYKENFMVADATFRHQIVYDPLARKLTYLTDPAVSGTRPEYCRNAGKFLDENIAFQVAVGNLNPYSYEKYDDWSPSGNWSSSLHSIWSSNYVKKISRRAQKEIDKMENLKLESIQAIKQNKLETEKKIVDEVQAFKFESQLDIYYSKSKCNQLVYSKKEERSEEENMNLEVIKDEPHNIEKQESTLYKENSCEEEFVKDKSPILNKKFINPFLKKKLSKFNSVEIDEKVIVRSKYFHSKSEEICYEQEKIKEDVKILYEKNNDTVSLPTKRKYSFEEKEYKVDENTAGSDLLIDSSCNAIDSKSFATLSQPIMKSSKKPKLSRCRSVGLSVTSHKQQTLQVFFANMNAKKN</sequence>
<evidence type="ECO:0000256" key="11">
    <source>
        <dbReference type="ARBA" id="ARBA00022839"/>
    </source>
</evidence>
<dbReference type="InterPro" id="IPR008918">
    <property type="entry name" value="HhH2"/>
</dbReference>
<dbReference type="GO" id="GO:0003677">
    <property type="term" value="F:DNA binding"/>
    <property type="evidence" value="ECO:0007669"/>
    <property type="project" value="UniProtKB-UniRule"/>
</dbReference>
<evidence type="ECO:0000256" key="13">
    <source>
        <dbReference type="ARBA" id="ARBA00022881"/>
    </source>
</evidence>
<dbReference type="InterPro" id="IPR019974">
    <property type="entry name" value="XPG_CS"/>
</dbReference>
<dbReference type="CDD" id="cd09857">
    <property type="entry name" value="PIN_EXO1"/>
    <property type="match status" value="1"/>
</dbReference>
<dbReference type="Proteomes" id="UP001431783">
    <property type="component" value="Unassembled WGS sequence"/>
</dbReference>
<feature type="domain" description="XPG N-terminal" evidence="19">
    <location>
        <begin position="1"/>
        <end position="99"/>
    </location>
</feature>
<dbReference type="GO" id="GO:0006298">
    <property type="term" value="P:mismatch repair"/>
    <property type="evidence" value="ECO:0007669"/>
    <property type="project" value="TreeGrafter"/>
</dbReference>
<dbReference type="InterPro" id="IPR029060">
    <property type="entry name" value="PIN-like_dom_sf"/>
</dbReference>
<evidence type="ECO:0000256" key="17">
    <source>
        <dbReference type="RuleBase" id="RU910737"/>
    </source>
</evidence>
<dbReference type="GO" id="GO:0005634">
    <property type="term" value="C:nucleus"/>
    <property type="evidence" value="ECO:0007669"/>
    <property type="project" value="UniProtKB-SubCell"/>
</dbReference>
<keyword evidence="10 17" id="KW-0378">Hydrolase</keyword>
<dbReference type="SUPFAM" id="SSF88723">
    <property type="entry name" value="PIN domain-like"/>
    <property type="match status" value="1"/>
</dbReference>
<dbReference type="InterPro" id="IPR006085">
    <property type="entry name" value="XPG_DNA_repair_N"/>
</dbReference>
<comment type="function">
    <text evidence="17">5'-&gt;3' double-stranded DNA exonuclease which may also possess a cryptic 3'-&gt;5' double-stranded DNA exonuclease activity. Functions in DNA mismatch repair.</text>
</comment>
<dbReference type="Pfam" id="PF00752">
    <property type="entry name" value="XPG_N"/>
    <property type="match status" value="1"/>
</dbReference>
<dbReference type="InterPro" id="IPR006086">
    <property type="entry name" value="XPG-I_dom"/>
</dbReference>
<keyword evidence="13 17" id="KW-0267">Excision nuclease</keyword>
<evidence type="ECO:0000313" key="20">
    <source>
        <dbReference type="EMBL" id="KAK9883073.1"/>
    </source>
</evidence>
<dbReference type="Gene3D" id="3.40.50.1010">
    <property type="entry name" value="5'-nuclease"/>
    <property type="match status" value="1"/>
</dbReference>
<dbReference type="PANTHER" id="PTHR11081">
    <property type="entry name" value="FLAP ENDONUCLEASE FAMILY MEMBER"/>
    <property type="match status" value="1"/>
</dbReference>
<comment type="caution">
    <text evidence="20">The sequence shown here is derived from an EMBL/GenBank/DDBJ whole genome shotgun (WGS) entry which is preliminary data.</text>
</comment>
<keyword evidence="14 17" id="KW-0238">DNA-binding</keyword>
<keyword evidence="6 17" id="KW-0479">Metal-binding</keyword>
<dbReference type="EC" id="3.1.-.-" evidence="17"/>
<evidence type="ECO:0000256" key="6">
    <source>
        <dbReference type="ARBA" id="ARBA00022723"/>
    </source>
</evidence>
<dbReference type="SUPFAM" id="SSF47807">
    <property type="entry name" value="5' to 3' exonuclease, C-terminal subdomain"/>
    <property type="match status" value="1"/>
</dbReference>
<feature type="domain" description="XPG-I" evidence="18">
    <location>
        <begin position="138"/>
        <end position="206"/>
    </location>
</feature>
<evidence type="ECO:0000256" key="8">
    <source>
        <dbReference type="ARBA" id="ARBA00022763"/>
    </source>
</evidence>
<comment type="subcellular location">
    <subcellularLocation>
        <location evidence="1 17">Nucleus</location>
    </subcellularLocation>
</comment>
<keyword evidence="4" id="KW-0597">Phosphoprotein</keyword>
<dbReference type="InterPro" id="IPR044752">
    <property type="entry name" value="PIN-like_EXO1"/>
</dbReference>
<evidence type="ECO:0000256" key="16">
    <source>
        <dbReference type="ARBA" id="ARBA00023242"/>
    </source>
</evidence>
<dbReference type="SMART" id="SM00484">
    <property type="entry name" value="XPGI"/>
    <property type="match status" value="1"/>
</dbReference>
<dbReference type="EMBL" id="JARQZJ010000091">
    <property type="protein sequence ID" value="KAK9883073.1"/>
    <property type="molecule type" value="Genomic_DNA"/>
</dbReference>
<keyword evidence="15 17" id="KW-0234">DNA repair</keyword>
<evidence type="ECO:0000256" key="5">
    <source>
        <dbReference type="ARBA" id="ARBA00022722"/>
    </source>
</evidence>
<keyword evidence="9 17" id="KW-0228">DNA excision</keyword>
<protein>
    <recommendedName>
        <fullName evidence="3 17">Exonuclease 1</fullName>
        <ecNumber evidence="17">3.1.-.-</ecNumber>
    </recommendedName>
</protein>
<proteinExistence type="inferred from homology"/>
<evidence type="ECO:0000259" key="19">
    <source>
        <dbReference type="SMART" id="SM00485"/>
    </source>
</evidence>
<keyword evidence="11 17" id="KW-0269">Exonuclease</keyword>
<evidence type="ECO:0000256" key="12">
    <source>
        <dbReference type="ARBA" id="ARBA00022842"/>
    </source>
</evidence>
<name>A0AAW1UK29_9CUCU</name>
<evidence type="ECO:0000313" key="21">
    <source>
        <dbReference type="Proteomes" id="UP001431783"/>
    </source>
</evidence>
<evidence type="ECO:0000256" key="9">
    <source>
        <dbReference type="ARBA" id="ARBA00022769"/>
    </source>
</evidence>
<keyword evidence="21" id="KW-1185">Reference proteome</keyword>
<organism evidence="20 21">
    <name type="scientific">Henosepilachna vigintioctopunctata</name>
    <dbReference type="NCBI Taxonomy" id="420089"/>
    <lineage>
        <taxon>Eukaryota</taxon>
        <taxon>Metazoa</taxon>
        <taxon>Ecdysozoa</taxon>
        <taxon>Arthropoda</taxon>
        <taxon>Hexapoda</taxon>
        <taxon>Insecta</taxon>
        <taxon>Pterygota</taxon>
        <taxon>Neoptera</taxon>
        <taxon>Endopterygota</taxon>
        <taxon>Coleoptera</taxon>
        <taxon>Polyphaga</taxon>
        <taxon>Cucujiformia</taxon>
        <taxon>Coccinelloidea</taxon>
        <taxon>Coccinellidae</taxon>
        <taxon>Epilachninae</taxon>
        <taxon>Epilachnini</taxon>
        <taxon>Henosepilachna</taxon>
    </lineage>
</organism>
<dbReference type="PANTHER" id="PTHR11081:SF8">
    <property type="entry name" value="EXONUCLEASE 1"/>
    <property type="match status" value="1"/>
</dbReference>
<evidence type="ECO:0000256" key="4">
    <source>
        <dbReference type="ARBA" id="ARBA00022553"/>
    </source>
</evidence>
<evidence type="ECO:0000256" key="3">
    <source>
        <dbReference type="ARBA" id="ARBA00020324"/>
    </source>
</evidence>
<dbReference type="AlphaFoldDB" id="A0AAW1UK29"/>
<keyword evidence="8 17" id="KW-0227">DNA damage</keyword>
<dbReference type="GO" id="GO:0046872">
    <property type="term" value="F:metal ion binding"/>
    <property type="evidence" value="ECO:0007669"/>
    <property type="project" value="UniProtKB-UniRule"/>
</dbReference>
<dbReference type="FunFam" id="3.40.50.1010:FF:000002">
    <property type="entry name" value="Exonuclease 1, putative"/>
    <property type="match status" value="1"/>
</dbReference>
<dbReference type="InterPro" id="IPR006084">
    <property type="entry name" value="XPG/Rad2"/>
</dbReference>
<reference evidence="20 21" key="1">
    <citation type="submission" date="2023-03" db="EMBL/GenBank/DDBJ databases">
        <title>Genome insight into feeding habits of ladybird beetles.</title>
        <authorList>
            <person name="Li H.-S."/>
            <person name="Huang Y.-H."/>
            <person name="Pang H."/>
        </authorList>
    </citation>
    <scope>NUCLEOTIDE SEQUENCE [LARGE SCALE GENOMIC DNA]</scope>
    <source>
        <strain evidence="20">SYSU_2023b</strain>
        <tissue evidence="20">Whole body</tissue>
    </source>
</reference>
<dbReference type="SMART" id="SM00485">
    <property type="entry name" value="XPGN"/>
    <property type="match status" value="1"/>
</dbReference>
<evidence type="ECO:0000256" key="2">
    <source>
        <dbReference type="ARBA" id="ARBA00010563"/>
    </source>
</evidence>
<dbReference type="SMART" id="SM00279">
    <property type="entry name" value="HhH2"/>
    <property type="match status" value="1"/>
</dbReference>
<comment type="cofactor">
    <cofactor evidence="17">
        <name>Mg(2+)</name>
        <dbReference type="ChEBI" id="CHEBI:18420"/>
    </cofactor>
    <text evidence="17">Binds 2 magnesium ions per subunit. They probably participate in the reaction catalyzed by the enzyme. May bind an additional third magnesium ion after substrate binding.</text>
</comment>
<accession>A0AAW1UK29</accession>
<dbReference type="PRINTS" id="PR00853">
    <property type="entry name" value="XPGRADSUPER"/>
</dbReference>
<dbReference type="GO" id="GO:0006310">
    <property type="term" value="P:DNA recombination"/>
    <property type="evidence" value="ECO:0007669"/>
    <property type="project" value="TreeGrafter"/>
</dbReference>
<dbReference type="CDD" id="cd09908">
    <property type="entry name" value="H3TH_EXO1"/>
    <property type="match status" value="1"/>
</dbReference>
<dbReference type="GO" id="GO:0035312">
    <property type="term" value="F:5'-3' DNA exonuclease activity"/>
    <property type="evidence" value="ECO:0007669"/>
    <property type="project" value="UniProtKB-UniRule"/>
</dbReference>
<comment type="similarity">
    <text evidence="2 17">Belongs to the XPG/RAD2 endonuclease family. EXO1 subfamily.</text>
</comment>
<keyword evidence="12 17" id="KW-0460">Magnesium</keyword>
<dbReference type="InterPro" id="IPR037315">
    <property type="entry name" value="EXO1_H3TH"/>
</dbReference>
<evidence type="ECO:0000259" key="18">
    <source>
        <dbReference type="SMART" id="SM00484"/>
    </source>
</evidence>
<dbReference type="FunFam" id="1.10.150.20:FF:000011">
    <property type="entry name" value="exonuclease 1"/>
    <property type="match status" value="1"/>
</dbReference>
<keyword evidence="16 17" id="KW-0539">Nucleus</keyword>
<keyword evidence="5 17" id="KW-0540">Nuclease</keyword>
<evidence type="ECO:0000256" key="15">
    <source>
        <dbReference type="ARBA" id="ARBA00023204"/>
    </source>
</evidence>